<dbReference type="RefSeq" id="WP_163665346.1">
    <property type="nucleotide sequence ID" value="NZ_QXHD01000004.1"/>
</dbReference>
<sequence length="124" mass="13641">MISHITLGTGNIEKAVLFYETLLGLFGGKLIHQSEKVVFFSFPDSDTKLAISIPFDGMPATHGNGTMVAFKLLSIEKVKEVYSKAVELGASCEGVPGERNEGAFFGAYFRDFDGNKIAVFYRYE</sequence>
<proteinExistence type="predicted"/>
<dbReference type="EMBL" id="QXHD01000004">
    <property type="protein sequence ID" value="NEZ60774.1"/>
    <property type="molecule type" value="Genomic_DNA"/>
</dbReference>
<dbReference type="PROSITE" id="PS51819">
    <property type="entry name" value="VOC"/>
    <property type="match status" value="1"/>
</dbReference>
<gene>
    <name evidence="2" type="ORF">DXZ20_35075</name>
</gene>
<dbReference type="InterPro" id="IPR029068">
    <property type="entry name" value="Glyas_Bleomycin-R_OHBP_Dase"/>
</dbReference>
<dbReference type="PANTHER" id="PTHR35006:SF1">
    <property type="entry name" value="BLL2941 PROTEIN"/>
    <property type="match status" value="1"/>
</dbReference>
<dbReference type="SUPFAM" id="SSF54593">
    <property type="entry name" value="Glyoxalase/Bleomycin resistance protein/Dihydroxybiphenyl dioxygenase"/>
    <property type="match status" value="1"/>
</dbReference>
<dbReference type="InterPro" id="IPR037523">
    <property type="entry name" value="VOC_core"/>
</dbReference>
<accession>A0A6M0RX31</accession>
<dbReference type="AlphaFoldDB" id="A0A6M0RX31"/>
<feature type="domain" description="VOC" evidence="1">
    <location>
        <begin position="1"/>
        <end position="122"/>
    </location>
</feature>
<evidence type="ECO:0000313" key="3">
    <source>
        <dbReference type="Proteomes" id="UP000481033"/>
    </source>
</evidence>
<dbReference type="InterPro" id="IPR004360">
    <property type="entry name" value="Glyas_Fos-R_dOase_dom"/>
</dbReference>
<evidence type="ECO:0000259" key="1">
    <source>
        <dbReference type="PROSITE" id="PS51819"/>
    </source>
</evidence>
<dbReference type="Gene3D" id="3.10.180.10">
    <property type="entry name" value="2,3-Dihydroxybiphenyl 1,2-Dioxygenase, domain 1"/>
    <property type="match status" value="1"/>
</dbReference>
<protein>
    <submittedName>
        <fullName evidence="2">VOC family protein</fullName>
    </submittedName>
</protein>
<keyword evidence="3" id="KW-1185">Reference proteome</keyword>
<dbReference type="CDD" id="cd07262">
    <property type="entry name" value="VOC_like"/>
    <property type="match status" value="1"/>
</dbReference>
<name>A0A6M0RX31_9CYAN</name>
<evidence type="ECO:0000313" key="2">
    <source>
        <dbReference type="EMBL" id="NEZ60774.1"/>
    </source>
</evidence>
<organism evidence="2 3">
    <name type="scientific">Adonisia turfae CCMR0081</name>
    <dbReference type="NCBI Taxonomy" id="2292702"/>
    <lineage>
        <taxon>Bacteria</taxon>
        <taxon>Bacillati</taxon>
        <taxon>Cyanobacteriota</taxon>
        <taxon>Adonisia</taxon>
        <taxon>Adonisia turfae</taxon>
    </lineage>
</organism>
<dbReference type="Pfam" id="PF00903">
    <property type="entry name" value="Glyoxalase"/>
    <property type="match status" value="1"/>
</dbReference>
<comment type="caution">
    <text evidence="2">The sequence shown here is derived from an EMBL/GenBank/DDBJ whole genome shotgun (WGS) entry which is preliminary data.</text>
</comment>
<dbReference type="Proteomes" id="UP000481033">
    <property type="component" value="Unassembled WGS sequence"/>
</dbReference>
<reference evidence="2 3" key="1">
    <citation type="journal article" date="2020" name="Microb. Ecol.">
        <title>Ecogenomics of the Marine Benthic Filamentous Cyanobacterium Adonisia.</title>
        <authorList>
            <person name="Walter J.M."/>
            <person name="Coutinho F.H."/>
            <person name="Leomil L."/>
            <person name="Hargreaves P.I."/>
            <person name="Campeao M.E."/>
            <person name="Vieira V.V."/>
            <person name="Silva B.S."/>
            <person name="Fistarol G.O."/>
            <person name="Salomon P.S."/>
            <person name="Sawabe T."/>
            <person name="Mino S."/>
            <person name="Hosokawa M."/>
            <person name="Miyashita H."/>
            <person name="Maruyama F."/>
            <person name="van Verk M.C."/>
            <person name="Dutilh B.E."/>
            <person name="Thompson C.C."/>
            <person name="Thompson F.L."/>
        </authorList>
    </citation>
    <scope>NUCLEOTIDE SEQUENCE [LARGE SCALE GENOMIC DNA]</scope>
    <source>
        <strain evidence="2 3">CCMR0081</strain>
    </source>
</reference>
<dbReference type="PANTHER" id="PTHR35006">
    <property type="entry name" value="GLYOXALASE FAMILY PROTEIN (AFU_ORTHOLOGUE AFUA_5G14830)"/>
    <property type="match status" value="1"/>
</dbReference>